<dbReference type="InterPro" id="IPR020843">
    <property type="entry name" value="ER"/>
</dbReference>
<feature type="domain" description="Enoyl reductase (ER)" evidence="1">
    <location>
        <begin position="5"/>
        <end position="283"/>
    </location>
</feature>
<accession>A0A0D7BEQ7</accession>
<proteinExistence type="predicted"/>
<dbReference type="OrthoDB" id="9930022at2759"/>
<dbReference type="SMART" id="SM00829">
    <property type="entry name" value="PKS_ER"/>
    <property type="match status" value="1"/>
</dbReference>
<dbReference type="Pfam" id="PF08240">
    <property type="entry name" value="ADH_N"/>
    <property type="match status" value="1"/>
</dbReference>
<evidence type="ECO:0000259" key="1">
    <source>
        <dbReference type="SMART" id="SM00829"/>
    </source>
</evidence>
<sequence length="286" mass="30159">MVVGSLYEAIVYSLSKEIIDNLVPISDMAGKVVAVGEDAGTAWKVGDRVSAAFSTTFIDGETTRASFAGAQGGDEHGVLTEFKAYRPEALVTIPEHLSYVEASTLPCAAVTAYNGLYGGPKPLKAGDTVLALGTGGVSIFGFQFGVAAGANVIVTSSSDKKLELAKKLGATHTINYNTTPDWENEVLRLTGGEGVDHVLEVAGSTLLQSIAAARSLPIAALSRSVIIRGIWIGSAARFREMNRLITANPEKTRPVVDKVFGFDQAVEAFEYLDAQKHVGKIVISVV</sequence>
<dbReference type="SUPFAM" id="SSF51735">
    <property type="entry name" value="NAD(P)-binding Rossmann-fold domains"/>
    <property type="match status" value="1"/>
</dbReference>
<evidence type="ECO:0000313" key="2">
    <source>
        <dbReference type="EMBL" id="KIY68665.1"/>
    </source>
</evidence>
<dbReference type="InterPro" id="IPR013154">
    <property type="entry name" value="ADH-like_N"/>
</dbReference>
<dbReference type="Gene3D" id="3.90.180.10">
    <property type="entry name" value="Medium-chain alcohol dehydrogenases, catalytic domain"/>
    <property type="match status" value="1"/>
</dbReference>
<organism evidence="2 3">
    <name type="scientific">Cylindrobasidium torrendii FP15055 ss-10</name>
    <dbReference type="NCBI Taxonomy" id="1314674"/>
    <lineage>
        <taxon>Eukaryota</taxon>
        <taxon>Fungi</taxon>
        <taxon>Dikarya</taxon>
        <taxon>Basidiomycota</taxon>
        <taxon>Agaricomycotina</taxon>
        <taxon>Agaricomycetes</taxon>
        <taxon>Agaricomycetidae</taxon>
        <taxon>Agaricales</taxon>
        <taxon>Marasmiineae</taxon>
        <taxon>Physalacriaceae</taxon>
        <taxon>Cylindrobasidium</taxon>
    </lineage>
</organism>
<evidence type="ECO:0000313" key="3">
    <source>
        <dbReference type="Proteomes" id="UP000054007"/>
    </source>
</evidence>
<dbReference type="Proteomes" id="UP000054007">
    <property type="component" value="Unassembled WGS sequence"/>
</dbReference>
<name>A0A0D7BEQ7_9AGAR</name>
<dbReference type="GO" id="GO:0016491">
    <property type="term" value="F:oxidoreductase activity"/>
    <property type="evidence" value="ECO:0007669"/>
    <property type="project" value="InterPro"/>
</dbReference>
<keyword evidence="3" id="KW-1185">Reference proteome</keyword>
<reference evidence="2 3" key="1">
    <citation type="journal article" date="2015" name="Fungal Genet. Biol.">
        <title>Evolution of novel wood decay mechanisms in Agaricales revealed by the genome sequences of Fistulina hepatica and Cylindrobasidium torrendii.</title>
        <authorList>
            <person name="Floudas D."/>
            <person name="Held B.W."/>
            <person name="Riley R."/>
            <person name="Nagy L.G."/>
            <person name="Koehler G."/>
            <person name="Ransdell A.S."/>
            <person name="Younus H."/>
            <person name="Chow J."/>
            <person name="Chiniquy J."/>
            <person name="Lipzen A."/>
            <person name="Tritt A."/>
            <person name="Sun H."/>
            <person name="Haridas S."/>
            <person name="LaButti K."/>
            <person name="Ohm R.A."/>
            <person name="Kues U."/>
            <person name="Blanchette R.A."/>
            <person name="Grigoriev I.V."/>
            <person name="Minto R.E."/>
            <person name="Hibbett D.S."/>
        </authorList>
    </citation>
    <scope>NUCLEOTIDE SEQUENCE [LARGE SCALE GENOMIC DNA]</scope>
    <source>
        <strain evidence="2 3">FP15055 ss-10</strain>
    </source>
</reference>
<dbReference type="InterPro" id="IPR013149">
    <property type="entry name" value="ADH-like_C"/>
</dbReference>
<dbReference type="PANTHER" id="PTHR45033:SF2">
    <property type="entry name" value="ZINC-TYPE ALCOHOL DEHYDROGENASE-LIKE PROTEIN C1773.06C"/>
    <property type="match status" value="1"/>
</dbReference>
<dbReference type="Gene3D" id="3.40.50.720">
    <property type="entry name" value="NAD(P)-binding Rossmann-like Domain"/>
    <property type="match status" value="1"/>
</dbReference>
<dbReference type="InterPro" id="IPR011032">
    <property type="entry name" value="GroES-like_sf"/>
</dbReference>
<dbReference type="InterPro" id="IPR036291">
    <property type="entry name" value="NAD(P)-bd_dom_sf"/>
</dbReference>
<dbReference type="InterPro" id="IPR052711">
    <property type="entry name" value="Zinc_ADH-like"/>
</dbReference>
<dbReference type="PANTHER" id="PTHR45033">
    <property type="match status" value="1"/>
</dbReference>
<protein>
    <submittedName>
        <fullName evidence="2">NAD(P)-binding protein</fullName>
    </submittedName>
</protein>
<dbReference type="CDD" id="cd08276">
    <property type="entry name" value="MDR7"/>
    <property type="match status" value="1"/>
</dbReference>
<gene>
    <name evidence="2" type="ORF">CYLTODRAFT_436504</name>
</gene>
<dbReference type="SUPFAM" id="SSF50129">
    <property type="entry name" value="GroES-like"/>
    <property type="match status" value="1"/>
</dbReference>
<dbReference type="AlphaFoldDB" id="A0A0D7BEQ7"/>
<dbReference type="STRING" id="1314674.A0A0D7BEQ7"/>
<dbReference type="Pfam" id="PF00107">
    <property type="entry name" value="ADH_zinc_N"/>
    <property type="match status" value="1"/>
</dbReference>
<dbReference type="EMBL" id="KN880498">
    <property type="protein sequence ID" value="KIY68665.1"/>
    <property type="molecule type" value="Genomic_DNA"/>
</dbReference>